<dbReference type="SUPFAM" id="SSF88713">
    <property type="entry name" value="Glycoside hydrolase/deacetylase"/>
    <property type="match status" value="1"/>
</dbReference>
<dbReference type="Proteomes" id="UP000563601">
    <property type="component" value="Unassembled WGS sequence"/>
</dbReference>
<dbReference type="AlphaFoldDB" id="A0AA89PS99"/>
<dbReference type="InterPro" id="IPR002509">
    <property type="entry name" value="NODB_dom"/>
</dbReference>
<evidence type="ECO:0000259" key="1">
    <source>
        <dbReference type="PROSITE" id="PS51677"/>
    </source>
</evidence>
<dbReference type="InterPro" id="IPR011330">
    <property type="entry name" value="Glyco_hydro/deAcase_b/a-brl"/>
</dbReference>
<dbReference type="Gene3D" id="3.20.20.370">
    <property type="entry name" value="Glycoside hydrolase/deacetylase"/>
    <property type="match status" value="1"/>
</dbReference>
<proteinExistence type="predicted"/>
<dbReference type="GO" id="GO:0005975">
    <property type="term" value="P:carbohydrate metabolic process"/>
    <property type="evidence" value="ECO:0007669"/>
    <property type="project" value="InterPro"/>
</dbReference>
<accession>A0AA89PS99</accession>
<comment type="caution">
    <text evidence="2">The sequence shown here is derived from an EMBL/GenBank/DDBJ whole genome shotgun (WGS) entry which is preliminary data.</text>
</comment>
<evidence type="ECO:0000313" key="3">
    <source>
        <dbReference type="Proteomes" id="UP000563601"/>
    </source>
</evidence>
<dbReference type="PROSITE" id="PS51677">
    <property type="entry name" value="NODB"/>
    <property type="match status" value="1"/>
</dbReference>
<reference evidence="2 3" key="1">
    <citation type="submission" date="2020-08" db="EMBL/GenBank/DDBJ databases">
        <title>Genomic Encyclopedia of Type Strains, Phase IV (KMG-IV): sequencing the most valuable type-strain genomes for metagenomic binning, comparative biology and taxonomic classification.</title>
        <authorList>
            <person name="Goeker M."/>
        </authorList>
    </citation>
    <scope>NUCLEOTIDE SEQUENCE [LARGE SCALE GENOMIC DNA]</scope>
    <source>
        <strain evidence="2 3">DSM 11525</strain>
    </source>
</reference>
<organism evidence="2 3">
    <name type="scientific">Microbulbifer hydrolyticus</name>
    <dbReference type="NCBI Taxonomy" id="48074"/>
    <lineage>
        <taxon>Bacteria</taxon>
        <taxon>Pseudomonadati</taxon>
        <taxon>Pseudomonadota</taxon>
        <taxon>Gammaproteobacteria</taxon>
        <taxon>Cellvibrionales</taxon>
        <taxon>Microbulbiferaceae</taxon>
        <taxon>Microbulbifer</taxon>
    </lineage>
</organism>
<dbReference type="GO" id="GO:0016810">
    <property type="term" value="F:hydrolase activity, acting on carbon-nitrogen (but not peptide) bonds"/>
    <property type="evidence" value="ECO:0007669"/>
    <property type="project" value="InterPro"/>
</dbReference>
<feature type="domain" description="NodB homology" evidence="1">
    <location>
        <begin position="61"/>
        <end position="279"/>
    </location>
</feature>
<sequence length="307" mass="34566">MGNQVLSGMNSKVLWPGDARLALSIVVNVEEGSESTLLDGDRGPEPVDELGVAPRKPIRAHANESNYEYGIREGWPRIQALLQRYQVPATFCAAALALERAPQIARFIAEGEHEVCSHGYRWQHQFGMDEDAERKFIRDAIASIANTTGQRPRGWLSRYLHTDNTRRLLQEEGFDYHMDDYSADEPFWAPVQGSDKPMLVLPYAIDSNDMKFWTAPSLTPQAWLDYACRTLDTLLAEGGSRTRMMSLGLHLRIIGRPGRIGALEEFLRYAKGQDGVWFTTRAAIAEAFAAQVPATQVREPLRGWEYV</sequence>
<dbReference type="PANTHER" id="PTHR43123">
    <property type="entry name" value="POLYSACCHARIDE DEACETYLASE-RELATED"/>
    <property type="match status" value="1"/>
</dbReference>
<name>A0AA89PS99_9GAMM</name>
<dbReference type="Pfam" id="PF01522">
    <property type="entry name" value="Polysacc_deac_1"/>
    <property type="match status" value="1"/>
</dbReference>
<protein>
    <submittedName>
        <fullName evidence="2">Peptidoglycan/xylan/chitin deacetylase (PgdA/CDA1 family)</fullName>
    </submittedName>
</protein>
<evidence type="ECO:0000313" key="2">
    <source>
        <dbReference type="EMBL" id="MBB5210177.1"/>
    </source>
</evidence>
<dbReference type="EMBL" id="JACHHR010000001">
    <property type="protein sequence ID" value="MBB5210177.1"/>
    <property type="molecule type" value="Genomic_DNA"/>
</dbReference>
<dbReference type="PANTHER" id="PTHR43123:SF1">
    <property type="entry name" value="POLYSACCHARIDE DEACETYLASE-RELATED"/>
    <property type="match status" value="1"/>
</dbReference>
<gene>
    <name evidence="2" type="ORF">HNQ53_000365</name>
</gene>
<dbReference type="RefSeq" id="WP_237567641.1">
    <property type="nucleotide sequence ID" value="NZ_CP047491.1"/>
</dbReference>